<feature type="domain" description="GmrSD restriction endonucleases N-terminal" evidence="2">
    <location>
        <begin position="34"/>
        <end position="97"/>
    </location>
</feature>
<evidence type="ECO:0000259" key="2">
    <source>
        <dbReference type="Pfam" id="PF03235"/>
    </source>
</evidence>
<organism evidence="3 4">
    <name type="scientific">Actinoplanes teichomyceticus</name>
    <dbReference type="NCBI Taxonomy" id="1867"/>
    <lineage>
        <taxon>Bacteria</taxon>
        <taxon>Bacillati</taxon>
        <taxon>Actinomycetota</taxon>
        <taxon>Actinomycetes</taxon>
        <taxon>Micromonosporales</taxon>
        <taxon>Micromonosporaceae</taxon>
        <taxon>Actinoplanes</taxon>
    </lineage>
</organism>
<sequence length="396" mass="45324">MNPVPSVPNARFLDATQQTVAWFWKRLQSDELEMEPPFQRNPVWQEAQKAYLIDSILRGYPVPELYLQTTVSADASETHVVVDGQQRIRACLEFINDLYPLGTESGELAGQRFSDLDPLVKERFFRYKFVVRSLPALSEGEVREIFGRLNRNNVALNRQELRQATYWGDFISCVTELSKKSFWVRSGLFTANDFRRMLDIEYVSELTVAALYGVQNKKDKLDSFYADFESEFPDRVSAERTFERVLAQLDQVLDWPNPLRWSRKVDFYALFLALAKRQEDLPFDREEASRVGERLGEFSKLVGEVLSLSVDAGKIVGWPSREGHLAGLYARGVRNSSDAGSRRLRLNSLEEFLWPSGRDMTEGNTLAGGRSDSHMKRLPDLETLLATEDAEDPEDA</sequence>
<name>A0A561WC31_ACTTI</name>
<protein>
    <submittedName>
        <fullName evidence="3">Uncharacterized protein DUF262</fullName>
    </submittedName>
</protein>
<dbReference type="Pfam" id="PF03235">
    <property type="entry name" value="GmrSD_N"/>
    <property type="match status" value="1"/>
</dbReference>
<dbReference type="OrthoDB" id="9787127at2"/>
<dbReference type="PANTHER" id="PTHR39639">
    <property type="entry name" value="CHROMOSOME 16, WHOLE GENOME SHOTGUN SEQUENCE"/>
    <property type="match status" value="1"/>
</dbReference>
<dbReference type="Proteomes" id="UP000320239">
    <property type="component" value="Unassembled WGS sequence"/>
</dbReference>
<feature type="compositionally biased region" description="Basic and acidic residues" evidence="1">
    <location>
        <begin position="371"/>
        <end position="380"/>
    </location>
</feature>
<dbReference type="AlphaFoldDB" id="A0A561WC31"/>
<dbReference type="RefSeq" id="WP_145830950.1">
    <property type="nucleotide sequence ID" value="NZ_BOMX01000155.1"/>
</dbReference>
<dbReference type="EMBL" id="VIWY01000003">
    <property type="protein sequence ID" value="TWG21424.1"/>
    <property type="molecule type" value="Genomic_DNA"/>
</dbReference>
<accession>A0A561WC31</accession>
<proteinExistence type="predicted"/>
<feature type="region of interest" description="Disordered" evidence="1">
    <location>
        <begin position="360"/>
        <end position="396"/>
    </location>
</feature>
<gene>
    <name evidence="3" type="ORF">FHX34_103962</name>
</gene>
<dbReference type="InterPro" id="IPR004919">
    <property type="entry name" value="GmrSD_N"/>
</dbReference>
<dbReference type="PANTHER" id="PTHR39639:SF1">
    <property type="entry name" value="DUF262 DOMAIN-CONTAINING PROTEIN"/>
    <property type="match status" value="1"/>
</dbReference>
<reference evidence="3 4" key="1">
    <citation type="submission" date="2019-06" db="EMBL/GenBank/DDBJ databases">
        <title>Sequencing the genomes of 1000 actinobacteria strains.</title>
        <authorList>
            <person name="Klenk H.-P."/>
        </authorList>
    </citation>
    <scope>NUCLEOTIDE SEQUENCE [LARGE SCALE GENOMIC DNA]</scope>
    <source>
        <strain evidence="3 4">DSM 43866</strain>
    </source>
</reference>
<evidence type="ECO:0000313" key="3">
    <source>
        <dbReference type="EMBL" id="TWG21424.1"/>
    </source>
</evidence>
<evidence type="ECO:0000313" key="4">
    <source>
        <dbReference type="Proteomes" id="UP000320239"/>
    </source>
</evidence>
<evidence type="ECO:0000256" key="1">
    <source>
        <dbReference type="SAM" id="MobiDB-lite"/>
    </source>
</evidence>
<comment type="caution">
    <text evidence="3">The sequence shown here is derived from an EMBL/GenBank/DDBJ whole genome shotgun (WGS) entry which is preliminary data.</text>
</comment>
<keyword evidence="4" id="KW-1185">Reference proteome</keyword>